<protein>
    <submittedName>
        <fullName evidence="3">Cell wall-active antibiotics response protein</fullName>
    </submittedName>
</protein>
<gene>
    <name evidence="3" type="ORF">FCL54_17320</name>
</gene>
<dbReference type="Pfam" id="PF09922">
    <property type="entry name" value="LiaF-like_C"/>
    <property type="match status" value="1"/>
</dbReference>
<dbReference type="InterPro" id="IPR047793">
    <property type="entry name" value="LiaF_C"/>
</dbReference>
<name>A0A5R9F646_9BACL</name>
<keyword evidence="1" id="KW-1133">Transmembrane helix</keyword>
<proteinExistence type="predicted"/>
<keyword evidence="1" id="KW-0472">Membrane</keyword>
<organism evidence="3 4">
    <name type="scientific">Exobacillus caeni</name>
    <dbReference type="NCBI Taxonomy" id="2574798"/>
    <lineage>
        <taxon>Bacteria</taxon>
        <taxon>Bacillati</taxon>
        <taxon>Bacillota</taxon>
        <taxon>Bacilli</taxon>
        <taxon>Bacillales</taxon>
        <taxon>Guptibacillaceae</taxon>
        <taxon>Exobacillus</taxon>
    </lineage>
</organism>
<dbReference type="Proteomes" id="UP000308230">
    <property type="component" value="Unassembled WGS sequence"/>
</dbReference>
<evidence type="ECO:0000313" key="3">
    <source>
        <dbReference type="EMBL" id="TLS35954.1"/>
    </source>
</evidence>
<dbReference type="OrthoDB" id="2351415at2"/>
<dbReference type="EMBL" id="SWLG01000014">
    <property type="protein sequence ID" value="TLS35954.1"/>
    <property type="molecule type" value="Genomic_DNA"/>
</dbReference>
<accession>A0A5R9F646</accession>
<comment type="caution">
    <text evidence="3">The sequence shown here is derived from an EMBL/GenBank/DDBJ whole genome shotgun (WGS) entry which is preliminary data.</text>
</comment>
<evidence type="ECO:0000313" key="4">
    <source>
        <dbReference type="Proteomes" id="UP000308230"/>
    </source>
</evidence>
<dbReference type="NCBIfam" id="NF040535">
    <property type="entry name" value="LiaF_C_term"/>
    <property type="match status" value="1"/>
</dbReference>
<dbReference type="AlphaFoldDB" id="A0A5R9F646"/>
<dbReference type="InterPro" id="IPR024425">
    <property type="entry name" value="LiaF-like_C"/>
</dbReference>
<dbReference type="RefSeq" id="WP_138128116.1">
    <property type="nucleotide sequence ID" value="NZ_SWLG01000014.1"/>
</dbReference>
<keyword evidence="4" id="KW-1185">Reference proteome</keyword>
<keyword evidence="1" id="KW-0812">Transmembrane</keyword>
<dbReference type="GO" id="GO:0016020">
    <property type="term" value="C:membrane"/>
    <property type="evidence" value="ECO:0007669"/>
    <property type="project" value="InterPro"/>
</dbReference>
<dbReference type="InterPro" id="IPR016975">
    <property type="entry name" value="Cell_wall_LiaF"/>
</dbReference>
<sequence>MSNKKKSDFMGWILLIGIILLLLEISFNGGGLIFYLLILVGLIYIGRKRMPRTSGKILFWIGLISLLITILNLMAFKFFLVAVLLYIAVQFYKSKQEPEFIKPEVKEKQDTLSQEKGPLLKQKPLFENMWLGQQKTPEQVYEWNDINIQCGIGDTVIDLSYTLLPQEESVIVVRNFIGNIEILVPFDVEVSVHHSILAGSAAIFDHEEPKLFNQVLHYHTPDYENTDQKIKIVTSMMVGNLEVKRI</sequence>
<evidence type="ECO:0000259" key="2">
    <source>
        <dbReference type="Pfam" id="PF09922"/>
    </source>
</evidence>
<feature type="transmembrane region" description="Helical" evidence="1">
    <location>
        <begin position="57"/>
        <end position="89"/>
    </location>
</feature>
<feature type="transmembrane region" description="Helical" evidence="1">
    <location>
        <begin position="12"/>
        <end position="45"/>
    </location>
</feature>
<feature type="domain" description="Cell wall-active antibiotics response LiaF-like C-terminal" evidence="2">
    <location>
        <begin position="130"/>
        <end position="243"/>
    </location>
</feature>
<dbReference type="PIRSF" id="PIRSF031509">
    <property type="entry name" value="Cell_wall_LiaF/YvqF"/>
    <property type="match status" value="1"/>
</dbReference>
<reference evidence="3 4" key="1">
    <citation type="submission" date="2019-04" db="EMBL/GenBank/DDBJ databases">
        <title>Bacillus caeni sp. nov., a bacterium isolated from mangrove sediment.</title>
        <authorList>
            <person name="Huang H."/>
            <person name="Mo K."/>
            <person name="Hu Y."/>
        </authorList>
    </citation>
    <scope>NUCLEOTIDE SEQUENCE [LARGE SCALE GENOMIC DNA]</scope>
    <source>
        <strain evidence="3 4">HB172195</strain>
    </source>
</reference>
<evidence type="ECO:0000256" key="1">
    <source>
        <dbReference type="SAM" id="Phobius"/>
    </source>
</evidence>